<accession>A0ABR2NP30</accession>
<sequence>MWEIVVRPTVEHSFVLAFDLDYKDAKDQFVEGSARERRNEDGVVIKVSYCLDSSSFRSYHQSPTAKGVHRIRNPSENMGHWFTPASDGKMHVIGSLEEKEPVHFRKPKDYLGFYSHTTAYQTLDSSTLGG</sequence>
<name>A0ABR2NP30_9ROSI</name>
<reference evidence="1 2" key="1">
    <citation type="journal article" date="2024" name="G3 (Bethesda)">
        <title>Genome assembly of Hibiscus sabdariffa L. provides insights into metabolisms of medicinal natural products.</title>
        <authorList>
            <person name="Kim T."/>
        </authorList>
    </citation>
    <scope>NUCLEOTIDE SEQUENCE [LARGE SCALE GENOMIC DNA]</scope>
    <source>
        <strain evidence="1">TK-2024</strain>
        <tissue evidence="1">Old leaves</tissue>
    </source>
</reference>
<dbReference type="Proteomes" id="UP001396334">
    <property type="component" value="Unassembled WGS sequence"/>
</dbReference>
<organism evidence="1 2">
    <name type="scientific">Hibiscus sabdariffa</name>
    <name type="common">roselle</name>
    <dbReference type="NCBI Taxonomy" id="183260"/>
    <lineage>
        <taxon>Eukaryota</taxon>
        <taxon>Viridiplantae</taxon>
        <taxon>Streptophyta</taxon>
        <taxon>Embryophyta</taxon>
        <taxon>Tracheophyta</taxon>
        <taxon>Spermatophyta</taxon>
        <taxon>Magnoliopsida</taxon>
        <taxon>eudicotyledons</taxon>
        <taxon>Gunneridae</taxon>
        <taxon>Pentapetalae</taxon>
        <taxon>rosids</taxon>
        <taxon>malvids</taxon>
        <taxon>Malvales</taxon>
        <taxon>Malvaceae</taxon>
        <taxon>Malvoideae</taxon>
        <taxon>Hibiscus</taxon>
    </lineage>
</organism>
<dbReference type="EMBL" id="JBBPBN010000115">
    <property type="protein sequence ID" value="KAK8977931.1"/>
    <property type="molecule type" value="Genomic_DNA"/>
</dbReference>
<protein>
    <submittedName>
        <fullName evidence="1">Uncharacterized protein</fullName>
    </submittedName>
</protein>
<evidence type="ECO:0000313" key="1">
    <source>
        <dbReference type="EMBL" id="KAK8977931.1"/>
    </source>
</evidence>
<gene>
    <name evidence="1" type="ORF">V6N11_059560</name>
</gene>
<comment type="caution">
    <text evidence="1">The sequence shown here is derived from an EMBL/GenBank/DDBJ whole genome shotgun (WGS) entry which is preliminary data.</text>
</comment>
<evidence type="ECO:0000313" key="2">
    <source>
        <dbReference type="Proteomes" id="UP001396334"/>
    </source>
</evidence>
<proteinExistence type="predicted"/>
<keyword evidence="2" id="KW-1185">Reference proteome</keyword>